<dbReference type="SUPFAM" id="SSF47336">
    <property type="entry name" value="ACP-like"/>
    <property type="match status" value="1"/>
</dbReference>
<dbReference type="Gene3D" id="1.10.1200.10">
    <property type="entry name" value="ACP-like"/>
    <property type="match status" value="1"/>
</dbReference>
<dbReference type="Pfam" id="PF00550">
    <property type="entry name" value="PP-binding"/>
    <property type="match status" value="1"/>
</dbReference>
<dbReference type="InterPro" id="IPR036736">
    <property type="entry name" value="ACP-like_sf"/>
</dbReference>
<name>A0A926IF82_9FIRM</name>
<dbReference type="RefSeq" id="WP_249333461.1">
    <property type="nucleotide sequence ID" value="NZ_JACRSY010000027.1"/>
</dbReference>
<evidence type="ECO:0000313" key="4">
    <source>
        <dbReference type="EMBL" id="MBC8580749.1"/>
    </source>
</evidence>
<dbReference type="PROSITE" id="PS50075">
    <property type="entry name" value="CARRIER"/>
    <property type="match status" value="1"/>
</dbReference>
<keyword evidence="2" id="KW-0597">Phosphoprotein</keyword>
<dbReference type="Proteomes" id="UP000655830">
    <property type="component" value="Unassembled WGS sequence"/>
</dbReference>
<dbReference type="InterPro" id="IPR006162">
    <property type="entry name" value="Ppantetheine_attach_site"/>
</dbReference>
<dbReference type="EMBL" id="JACRSY010000027">
    <property type="protein sequence ID" value="MBC8580749.1"/>
    <property type="molecule type" value="Genomic_DNA"/>
</dbReference>
<dbReference type="AlphaFoldDB" id="A0A926IF82"/>
<comment type="caution">
    <text evidence="4">The sequence shown here is derived from an EMBL/GenBank/DDBJ whole genome shotgun (WGS) entry which is preliminary data.</text>
</comment>
<protein>
    <submittedName>
        <fullName evidence="4">Acyl carrier protein</fullName>
    </submittedName>
</protein>
<keyword evidence="5" id="KW-1185">Reference proteome</keyword>
<sequence>MSKDKIFEVVTGKIKEIINNSEMEITVDKKIESIGMNSIDFIRLLVFLEDTYDMEFSDDDLVIGDYEVIGDVIDKIYTMLEEV</sequence>
<dbReference type="PROSITE" id="PS00012">
    <property type="entry name" value="PHOSPHOPANTETHEINE"/>
    <property type="match status" value="1"/>
</dbReference>
<reference evidence="4" key="1">
    <citation type="submission" date="2020-08" db="EMBL/GenBank/DDBJ databases">
        <title>Genome public.</title>
        <authorList>
            <person name="Liu C."/>
            <person name="Sun Q."/>
        </authorList>
    </citation>
    <scope>NUCLEOTIDE SEQUENCE</scope>
    <source>
        <strain evidence="4">NSJ-12</strain>
    </source>
</reference>
<gene>
    <name evidence="4" type="ORF">H8718_14605</name>
</gene>
<dbReference type="InterPro" id="IPR009081">
    <property type="entry name" value="PP-bd_ACP"/>
</dbReference>
<organism evidence="4 5">
    <name type="scientific">Zhenhengia yiwuensis</name>
    <dbReference type="NCBI Taxonomy" id="2763666"/>
    <lineage>
        <taxon>Bacteria</taxon>
        <taxon>Bacillati</taxon>
        <taxon>Bacillota</taxon>
        <taxon>Clostridia</taxon>
        <taxon>Lachnospirales</taxon>
        <taxon>Lachnospiraceae</taxon>
        <taxon>Zhenhengia</taxon>
    </lineage>
</organism>
<proteinExistence type="predicted"/>
<keyword evidence="1" id="KW-0596">Phosphopantetheine</keyword>
<evidence type="ECO:0000256" key="1">
    <source>
        <dbReference type="ARBA" id="ARBA00022450"/>
    </source>
</evidence>
<accession>A0A926IF82</accession>
<evidence type="ECO:0000313" key="5">
    <source>
        <dbReference type="Proteomes" id="UP000655830"/>
    </source>
</evidence>
<feature type="domain" description="Carrier" evidence="3">
    <location>
        <begin position="4"/>
        <end position="80"/>
    </location>
</feature>
<evidence type="ECO:0000256" key="2">
    <source>
        <dbReference type="ARBA" id="ARBA00022553"/>
    </source>
</evidence>
<evidence type="ECO:0000259" key="3">
    <source>
        <dbReference type="PROSITE" id="PS50075"/>
    </source>
</evidence>